<feature type="transmembrane region" description="Helical" evidence="1">
    <location>
        <begin position="6"/>
        <end position="24"/>
    </location>
</feature>
<evidence type="ECO:0000313" key="2">
    <source>
        <dbReference type="EMBL" id="MFC6362646.1"/>
    </source>
</evidence>
<dbReference type="Proteomes" id="UP001596215">
    <property type="component" value="Unassembled WGS sequence"/>
</dbReference>
<comment type="caution">
    <text evidence="2">The sequence shown here is derived from an EMBL/GenBank/DDBJ whole genome shotgun (WGS) entry which is preliminary data.</text>
</comment>
<gene>
    <name evidence="2" type="ORF">ACFP73_11165</name>
</gene>
<evidence type="ECO:0008006" key="4">
    <source>
        <dbReference type="Google" id="ProtNLM"/>
    </source>
</evidence>
<proteinExistence type="predicted"/>
<evidence type="ECO:0000313" key="3">
    <source>
        <dbReference type="Proteomes" id="UP001596215"/>
    </source>
</evidence>
<evidence type="ECO:0000256" key="1">
    <source>
        <dbReference type="SAM" id="Phobius"/>
    </source>
</evidence>
<dbReference type="RefSeq" id="WP_212708012.1">
    <property type="nucleotide sequence ID" value="NZ_BAAAFW010000092.1"/>
</dbReference>
<organism evidence="2 3">
    <name type="scientific">Tatumella punctata</name>
    <dbReference type="NCBI Taxonomy" id="399969"/>
    <lineage>
        <taxon>Bacteria</taxon>
        <taxon>Pseudomonadati</taxon>
        <taxon>Pseudomonadota</taxon>
        <taxon>Gammaproteobacteria</taxon>
        <taxon>Enterobacterales</taxon>
        <taxon>Erwiniaceae</taxon>
        <taxon>Tatumella</taxon>
    </lineage>
</organism>
<reference evidence="3" key="1">
    <citation type="journal article" date="2019" name="Int. J. Syst. Evol. Microbiol.">
        <title>The Global Catalogue of Microorganisms (GCM) 10K type strain sequencing project: providing services to taxonomists for standard genome sequencing and annotation.</title>
        <authorList>
            <consortium name="The Broad Institute Genomics Platform"/>
            <consortium name="The Broad Institute Genome Sequencing Center for Infectious Disease"/>
            <person name="Wu L."/>
            <person name="Ma J."/>
        </authorList>
    </citation>
    <scope>NUCLEOTIDE SEQUENCE [LARGE SCALE GENOMIC DNA]</scope>
    <source>
        <strain evidence="3">CGMCC 4.1530</strain>
    </source>
</reference>
<keyword evidence="1" id="KW-0472">Membrane</keyword>
<accession>A0ABW1VNW2</accession>
<keyword evidence="3" id="KW-1185">Reference proteome</keyword>
<dbReference type="EMBL" id="JBHSUC010000013">
    <property type="protein sequence ID" value="MFC6362646.1"/>
    <property type="molecule type" value="Genomic_DNA"/>
</dbReference>
<keyword evidence="1" id="KW-1133">Transmembrane helix</keyword>
<name>A0ABW1VNW2_9GAMM</name>
<protein>
    <recommendedName>
        <fullName evidence="4">FidL-like membrane protein</fullName>
    </recommendedName>
</protein>
<sequence length="157" mass="17755">MNTKILSIGVAILLITLSGTFYIIRTNNAGDRTINCTGQITVSKQSSKLTMNVLFLIDDRVSTVYLRGILNKDGKTYVLNRSIYARITSKNNHYRFITEKISNAQELPESAGPLADVLPKYLQSVNSPQDFFIYRLNPSRYVFTNGYIPSLYCKKLT</sequence>
<keyword evidence="1" id="KW-0812">Transmembrane</keyword>